<sequence>MEALGLSQSALGREVGVSQQTIHKLIVGQSRSSGRIGKIARVLQTTPDYLEGETDDPHANAPLPAPPREDVVQVAMLDLAYGMGETFLEHSPEVRHEEFPLAFIRHFTKSRVTDLMIAEGVGDSMAPTIGPNDLVLIDRAAINLNIDDRIWACAIGEMGMIKRLRASGEGITILSDNPLVPDNHAADGELHIIGRVVGTFGRL</sequence>
<keyword evidence="1" id="KW-0805">Transcription regulation</keyword>
<dbReference type="PANTHER" id="PTHR40661:SF3">
    <property type="entry name" value="FELS-1 PROPHAGE TRANSCRIPTIONAL REGULATOR"/>
    <property type="match status" value="1"/>
</dbReference>
<dbReference type="PANTHER" id="PTHR40661">
    <property type="match status" value="1"/>
</dbReference>
<dbReference type="SUPFAM" id="SSF51306">
    <property type="entry name" value="LexA/Signal peptidase"/>
    <property type="match status" value="1"/>
</dbReference>
<dbReference type="Gene3D" id="1.10.260.40">
    <property type="entry name" value="lambda repressor-like DNA-binding domains"/>
    <property type="match status" value="1"/>
</dbReference>
<dbReference type="SMART" id="SM00530">
    <property type="entry name" value="HTH_XRE"/>
    <property type="match status" value="1"/>
</dbReference>
<dbReference type="PROSITE" id="PS50943">
    <property type="entry name" value="HTH_CROC1"/>
    <property type="match status" value="1"/>
</dbReference>
<dbReference type="InterPro" id="IPR010982">
    <property type="entry name" value="Lambda_DNA-bd_dom_sf"/>
</dbReference>
<dbReference type="EMBL" id="MT144700">
    <property type="protein sequence ID" value="QJH97750.1"/>
    <property type="molecule type" value="Genomic_DNA"/>
</dbReference>
<dbReference type="Pfam" id="PF01381">
    <property type="entry name" value="HTH_3"/>
    <property type="match status" value="1"/>
</dbReference>
<dbReference type="CDD" id="cd06529">
    <property type="entry name" value="S24_LexA-like"/>
    <property type="match status" value="1"/>
</dbReference>
<evidence type="ECO:0000256" key="2">
    <source>
        <dbReference type="ARBA" id="ARBA00023125"/>
    </source>
</evidence>
<keyword evidence="3" id="KW-0804">Transcription</keyword>
<dbReference type="Pfam" id="PF00717">
    <property type="entry name" value="Peptidase_S24"/>
    <property type="match status" value="1"/>
</dbReference>
<gene>
    <name evidence="5" type="ORF">TM448B01077_0008</name>
</gene>
<dbReference type="GO" id="GO:0003677">
    <property type="term" value="F:DNA binding"/>
    <property type="evidence" value="ECO:0007669"/>
    <property type="project" value="UniProtKB-KW"/>
</dbReference>
<organism evidence="5">
    <name type="scientific">viral metagenome</name>
    <dbReference type="NCBI Taxonomy" id="1070528"/>
    <lineage>
        <taxon>unclassified sequences</taxon>
        <taxon>metagenomes</taxon>
        <taxon>organismal metagenomes</taxon>
    </lineage>
</organism>
<feature type="domain" description="HTH cro/C1-type" evidence="4">
    <location>
        <begin position="2"/>
        <end position="50"/>
    </location>
</feature>
<evidence type="ECO:0000256" key="1">
    <source>
        <dbReference type="ARBA" id="ARBA00023015"/>
    </source>
</evidence>
<dbReference type="InterPro" id="IPR039418">
    <property type="entry name" value="LexA-like"/>
</dbReference>
<protein>
    <submittedName>
        <fullName evidence="5">Putative DNA binding, helix-turn-helix domain containing protein</fullName>
    </submittedName>
</protein>
<dbReference type="InterPro" id="IPR001387">
    <property type="entry name" value="Cro/C1-type_HTH"/>
</dbReference>
<dbReference type="Gene3D" id="2.10.109.10">
    <property type="entry name" value="Umud Fragment, subunit A"/>
    <property type="match status" value="1"/>
</dbReference>
<keyword evidence="2" id="KW-0238">DNA-binding</keyword>
<evidence type="ECO:0000313" key="5">
    <source>
        <dbReference type="EMBL" id="QJH97750.1"/>
    </source>
</evidence>
<accession>A0A6M3XIM5</accession>
<dbReference type="AlphaFoldDB" id="A0A6M3XIM5"/>
<dbReference type="SUPFAM" id="SSF47413">
    <property type="entry name" value="lambda repressor-like DNA-binding domains"/>
    <property type="match status" value="1"/>
</dbReference>
<proteinExistence type="predicted"/>
<dbReference type="InterPro" id="IPR015927">
    <property type="entry name" value="Peptidase_S24_S26A/B/C"/>
</dbReference>
<evidence type="ECO:0000256" key="3">
    <source>
        <dbReference type="ARBA" id="ARBA00023163"/>
    </source>
</evidence>
<dbReference type="InterPro" id="IPR036286">
    <property type="entry name" value="LexA/Signal_pep-like_sf"/>
</dbReference>
<name>A0A6M3XIM5_9ZZZZ</name>
<dbReference type="CDD" id="cd00093">
    <property type="entry name" value="HTH_XRE"/>
    <property type="match status" value="1"/>
</dbReference>
<evidence type="ECO:0000259" key="4">
    <source>
        <dbReference type="PROSITE" id="PS50943"/>
    </source>
</evidence>
<reference evidence="5" key="1">
    <citation type="submission" date="2020-03" db="EMBL/GenBank/DDBJ databases">
        <title>The deep terrestrial virosphere.</title>
        <authorList>
            <person name="Holmfeldt K."/>
            <person name="Nilsson E."/>
            <person name="Simone D."/>
            <person name="Lopez-Fernandez M."/>
            <person name="Wu X."/>
            <person name="de Brujin I."/>
            <person name="Lundin D."/>
            <person name="Andersson A."/>
            <person name="Bertilsson S."/>
            <person name="Dopson M."/>
        </authorList>
    </citation>
    <scope>NUCLEOTIDE SEQUENCE</scope>
    <source>
        <strain evidence="5">TM448B01077</strain>
    </source>
</reference>